<comment type="subcellular location">
    <subcellularLocation>
        <location evidence="2">Membrane</location>
        <topology evidence="2">Single-pass membrane protein</topology>
    </subcellularLocation>
</comment>
<comment type="catalytic activity">
    <reaction evidence="1">
        <text>S-ubiquitinyl-[E2 ubiquitin-conjugating enzyme]-L-cysteine + [acceptor protein]-L-lysine = [E2 ubiquitin-conjugating enzyme]-L-cysteine + N(6)-ubiquitinyl-[acceptor protein]-L-lysine.</text>
        <dbReference type="EC" id="2.3.2.27"/>
    </reaction>
</comment>
<evidence type="ECO:0000256" key="10">
    <source>
        <dbReference type="ARBA" id="ARBA00022833"/>
    </source>
</evidence>
<name>A0A5J5A302_9ASTE</name>
<dbReference type="OrthoDB" id="8062037at2759"/>
<gene>
    <name evidence="14" type="ORF">F0562_007118</name>
</gene>
<evidence type="ECO:0000256" key="5">
    <source>
        <dbReference type="ARBA" id="ARBA00022679"/>
    </source>
</evidence>
<evidence type="ECO:0000256" key="12">
    <source>
        <dbReference type="ARBA" id="ARBA00023136"/>
    </source>
</evidence>
<dbReference type="GO" id="GO:0016020">
    <property type="term" value="C:membrane"/>
    <property type="evidence" value="ECO:0007669"/>
    <property type="project" value="UniProtKB-SubCell"/>
</dbReference>
<keyword evidence="6" id="KW-0812">Transmembrane</keyword>
<evidence type="ECO:0000256" key="3">
    <source>
        <dbReference type="ARBA" id="ARBA00004906"/>
    </source>
</evidence>
<dbReference type="InterPro" id="IPR044600">
    <property type="entry name" value="ATL1/ATL16-like"/>
</dbReference>
<dbReference type="SUPFAM" id="SSF57850">
    <property type="entry name" value="RING/U-box"/>
    <property type="match status" value="1"/>
</dbReference>
<dbReference type="Proteomes" id="UP000325577">
    <property type="component" value="Linkage Group LG3"/>
</dbReference>
<keyword evidence="7" id="KW-0479">Metal-binding</keyword>
<dbReference type="InterPro" id="IPR013083">
    <property type="entry name" value="Znf_RING/FYVE/PHD"/>
</dbReference>
<dbReference type="GO" id="GO:0016567">
    <property type="term" value="P:protein ubiquitination"/>
    <property type="evidence" value="ECO:0007669"/>
    <property type="project" value="InterPro"/>
</dbReference>
<proteinExistence type="inferred from homology"/>
<evidence type="ECO:0000256" key="7">
    <source>
        <dbReference type="ARBA" id="ARBA00022723"/>
    </source>
</evidence>
<evidence type="ECO:0000256" key="8">
    <source>
        <dbReference type="ARBA" id="ARBA00022771"/>
    </source>
</evidence>
<dbReference type="EC" id="2.3.2.27" evidence="4"/>
<dbReference type="GO" id="GO:0061630">
    <property type="term" value="F:ubiquitin protein ligase activity"/>
    <property type="evidence" value="ECO:0007669"/>
    <property type="project" value="UniProtKB-EC"/>
</dbReference>
<evidence type="ECO:0000256" key="13">
    <source>
        <dbReference type="ARBA" id="ARBA00024209"/>
    </source>
</evidence>
<dbReference type="PANTHER" id="PTHR46913">
    <property type="entry name" value="RING-H2 FINGER PROTEIN ATL16"/>
    <property type="match status" value="1"/>
</dbReference>
<dbReference type="Gene3D" id="3.30.40.10">
    <property type="entry name" value="Zinc/RING finger domain, C3HC4 (zinc finger)"/>
    <property type="match status" value="1"/>
</dbReference>
<evidence type="ECO:0000256" key="1">
    <source>
        <dbReference type="ARBA" id="ARBA00000900"/>
    </source>
</evidence>
<dbReference type="AlphaFoldDB" id="A0A5J5A302"/>
<dbReference type="PANTHER" id="PTHR46913:SF1">
    <property type="entry name" value="RING-H2 FINGER PROTEIN ATL16"/>
    <property type="match status" value="1"/>
</dbReference>
<evidence type="ECO:0000256" key="9">
    <source>
        <dbReference type="ARBA" id="ARBA00022786"/>
    </source>
</evidence>
<keyword evidence="12" id="KW-0472">Membrane</keyword>
<keyword evidence="15" id="KW-1185">Reference proteome</keyword>
<evidence type="ECO:0000313" key="14">
    <source>
        <dbReference type="EMBL" id="KAA8525263.1"/>
    </source>
</evidence>
<comment type="pathway">
    <text evidence="3">Protein modification; protein ubiquitination.</text>
</comment>
<sequence>MHSTVNCIDQWLENHSSCPLCRYKFDVSDITSLNYSNSLRYPQSPLNLTEDPNHELFVQRQQDHQRSSSFNLGSSFRNFATDLMFLNSEMLDVMSSTRFSSMDSKSGRFHHGFAMNEVRIKEDIERKRLYESEVSSISRSYSLSTSSFASASASNSEANQSTTSRLLNPADKRSMSEITNLSRFTEFSMRNRIKESMFSGNNGKDERMRSLWLPIARRTIQWFTGQERSSQSQELESTKYPSNV</sequence>
<evidence type="ECO:0000256" key="11">
    <source>
        <dbReference type="ARBA" id="ARBA00022989"/>
    </source>
</evidence>
<evidence type="ECO:0000256" key="2">
    <source>
        <dbReference type="ARBA" id="ARBA00004167"/>
    </source>
</evidence>
<evidence type="ECO:0000256" key="4">
    <source>
        <dbReference type="ARBA" id="ARBA00012483"/>
    </source>
</evidence>
<accession>A0A5J5A302</accession>
<keyword evidence="10" id="KW-0862">Zinc</keyword>
<dbReference type="EMBL" id="CM018046">
    <property type="protein sequence ID" value="KAA8525263.1"/>
    <property type="molecule type" value="Genomic_DNA"/>
</dbReference>
<keyword evidence="5" id="KW-0808">Transferase</keyword>
<keyword evidence="9" id="KW-0833">Ubl conjugation pathway</keyword>
<reference evidence="14 15" key="1">
    <citation type="submission" date="2019-09" db="EMBL/GenBank/DDBJ databases">
        <title>A chromosome-level genome assembly of the Chinese tupelo Nyssa sinensis.</title>
        <authorList>
            <person name="Yang X."/>
            <person name="Kang M."/>
            <person name="Yang Y."/>
            <person name="Xiong H."/>
            <person name="Wang M."/>
            <person name="Zhang Z."/>
            <person name="Wang Z."/>
            <person name="Wu H."/>
            <person name="Ma T."/>
            <person name="Liu J."/>
            <person name="Xi Z."/>
        </authorList>
    </citation>
    <scope>NUCLEOTIDE SEQUENCE [LARGE SCALE GENOMIC DNA]</scope>
    <source>
        <strain evidence="14">J267</strain>
        <tissue evidence="14">Leaf</tissue>
    </source>
</reference>
<evidence type="ECO:0000256" key="6">
    <source>
        <dbReference type="ARBA" id="ARBA00022692"/>
    </source>
</evidence>
<comment type="similarity">
    <text evidence="13">Belongs to the RING-type zinc finger family. ATL subfamily.</text>
</comment>
<protein>
    <recommendedName>
        <fullName evidence="4">RING-type E3 ubiquitin transferase</fullName>
        <ecNumber evidence="4">2.3.2.27</ecNumber>
    </recommendedName>
</protein>
<keyword evidence="8" id="KW-0863">Zinc-finger</keyword>
<keyword evidence="11" id="KW-1133">Transmembrane helix</keyword>
<evidence type="ECO:0000313" key="15">
    <source>
        <dbReference type="Proteomes" id="UP000325577"/>
    </source>
</evidence>
<dbReference type="GO" id="GO:0008270">
    <property type="term" value="F:zinc ion binding"/>
    <property type="evidence" value="ECO:0007669"/>
    <property type="project" value="UniProtKB-KW"/>
</dbReference>
<organism evidence="14 15">
    <name type="scientific">Nyssa sinensis</name>
    <dbReference type="NCBI Taxonomy" id="561372"/>
    <lineage>
        <taxon>Eukaryota</taxon>
        <taxon>Viridiplantae</taxon>
        <taxon>Streptophyta</taxon>
        <taxon>Embryophyta</taxon>
        <taxon>Tracheophyta</taxon>
        <taxon>Spermatophyta</taxon>
        <taxon>Magnoliopsida</taxon>
        <taxon>eudicotyledons</taxon>
        <taxon>Gunneridae</taxon>
        <taxon>Pentapetalae</taxon>
        <taxon>asterids</taxon>
        <taxon>Cornales</taxon>
        <taxon>Nyssaceae</taxon>
        <taxon>Nyssa</taxon>
    </lineage>
</organism>